<name>A0A9P6LAF1_9AGAM</name>
<protein>
    <submittedName>
        <fullName evidence="1">Uncharacterized protein</fullName>
    </submittedName>
</protein>
<dbReference type="AlphaFoldDB" id="A0A9P6LAF1"/>
<gene>
    <name evidence="1" type="ORF">BJ322DRAFT_1000950</name>
</gene>
<reference evidence="1" key="1">
    <citation type="journal article" date="2020" name="Nat. Commun.">
        <title>Large-scale genome sequencing of mycorrhizal fungi provides insights into the early evolution of symbiotic traits.</title>
        <authorList>
            <person name="Miyauchi S."/>
            <person name="Kiss E."/>
            <person name="Kuo A."/>
            <person name="Drula E."/>
            <person name="Kohler A."/>
            <person name="Sanchez-Garcia M."/>
            <person name="Morin E."/>
            <person name="Andreopoulos B."/>
            <person name="Barry K.W."/>
            <person name="Bonito G."/>
            <person name="Buee M."/>
            <person name="Carver A."/>
            <person name="Chen C."/>
            <person name="Cichocki N."/>
            <person name="Clum A."/>
            <person name="Culley D."/>
            <person name="Crous P.W."/>
            <person name="Fauchery L."/>
            <person name="Girlanda M."/>
            <person name="Hayes R.D."/>
            <person name="Keri Z."/>
            <person name="LaButti K."/>
            <person name="Lipzen A."/>
            <person name="Lombard V."/>
            <person name="Magnuson J."/>
            <person name="Maillard F."/>
            <person name="Murat C."/>
            <person name="Nolan M."/>
            <person name="Ohm R.A."/>
            <person name="Pangilinan J."/>
            <person name="Pereira M.F."/>
            <person name="Perotto S."/>
            <person name="Peter M."/>
            <person name="Pfister S."/>
            <person name="Riley R."/>
            <person name="Sitrit Y."/>
            <person name="Stielow J.B."/>
            <person name="Szollosi G."/>
            <person name="Zifcakova L."/>
            <person name="Stursova M."/>
            <person name="Spatafora J.W."/>
            <person name="Tedersoo L."/>
            <person name="Vaario L.M."/>
            <person name="Yamada A."/>
            <person name="Yan M."/>
            <person name="Wang P."/>
            <person name="Xu J."/>
            <person name="Bruns T."/>
            <person name="Baldrian P."/>
            <person name="Vilgalys R."/>
            <person name="Dunand C."/>
            <person name="Henrissat B."/>
            <person name="Grigoriev I.V."/>
            <person name="Hibbett D."/>
            <person name="Nagy L.G."/>
            <person name="Martin F.M."/>
        </authorList>
    </citation>
    <scope>NUCLEOTIDE SEQUENCE</scope>
    <source>
        <strain evidence="1">UH-Tt-Lm1</strain>
    </source>
</reference>
<proteinExistence type="predicted"/>
<dbReference type="EMBL" id="WIUZ02000003">
    <property type="protein sequence ID" value="KAF9789419.1"/>
    <property type="molecule type" value="Genomic_DNA"/>
</dbReference>
<organism evidence="1 2">
    <name type="scientific">Thelephora terrestris</name>
    <dbReference type="NCBI Taxonomy" id="56493"/>
    <lineage>
        <taxon>Eukaryota</taxon>
        <taxon>Fungi</taxon>
        <taxon>Dikarya</taxon>
        <taxon>Basidiomycota</taxon>
        <taxon>Agaricomycotina</taxon>
        <taxon>Agaricomycetes</taxon>
        <taxon>Thelephorales</taxon>
        <taxon>Thelephoraceae</taxon>
        <taxon>Thelephora</taxon>
    </lineage>
</organism>
<accession>A0A9P6LAF1</accession>
<evidence type="ECO:0000313" key="1">
    <source>
        <dbReference type="EMBL" id="KAF9789419.1"/>
    </source>
</evidence>
<keyword evidence="2" id="KW-1185">Reference proteome</keyword>
<dbReference type="Proteomes" id="UP000736335">
    <property type="component" value="Unassembled WGS sequence"/>
</dbReference>
<reference evidence="1" key="2">
    <citation type="submission" date="2020-11" db="EMBL/GenBank/DDBJ databases">
        <authorList>
            <consortium name="DOE Joint Genome Institute"/>
            <person name="Kuo A."/>
            <person name="Miyauchi S."/>
            <person name="Kiss E."/>
            <person name="Drula E."/>
            <person name="Kohler A."/>
            <person name="Sanchez-Garcia M."/>
            <person name="Andreopoulos B."/>
            <person name="Barry K.W."/>
            <person name="Bonito G."/>
            <person name="Buee M."/>
            <person name="Carver A."/>
            <person name="Chen C."/>
            <person name="Cichocki N."/>
            <person name="Clum A."/>
            <person name="Culley D."/>
            <person name="Crous P.W."/>
            <person name="Fauchery L."/>
            <person name="Girlanda M."/>
            <person name="Hayes R."/>
            <person name="Keri Z."/>
            <person name="Labutti K."/>
            <person name="Lipzen A."/>
            <person name="Lombard V."/>
            <person name="Magnuson J."/>
            <person name="Maillard F."/>
            <person name="Morin E."/>
            <person name="Murat C."/>
            <person name="Nolan M."/>
            <person name="Ohm R."/>
            <person name="Pangilinan J."/>
            <person name="Pereira M."/>
            <person name="Perotto S."/>
            <person name="Peter M."/>
            <person name="Riley R."/>
            <person name="Sitrit Y."/>
            <person name="Stielow B."/>
            <person name="Szollosi G."/>
            <person name="Zifcakova L."/>
            <person name="Stursova M."/>
            <person name="Spatafora J.W."/>
            <person name="Tedersoo L."/>
            <person name="Vaario L.-M."/>
            <person name="Yamada A."/>
            <person name="Yan M."/>
            <person name="Wang P."/>
            <person name="Xu J."/>
            <person name="Bruns T."/>
            <person name="Baldrian P."/>
            <person name="Vilgalys R."/>
            <person name="Henrissat B."/>
            <person name="Grigoriev I.V."/>
            <person name="Hibbett D."/>
            <person name="Nagy L.G."/>
            <person name="Martin F.M."/>
        </authorList>
    </citation>
    <scope>NUCLEOTIDE SEQUENCE</scope>
    <source>
        <strain evidence="1">UH-Tt-Lm1</strain>
    </source>
</reference>
<dbReference type="OrthoDB" id="3028440at2759"/>
<sequence length="175" mass="20325">MFVLDLLDNKPRLQLSDKHMKSILWALTELGVTDIPSLKRFQGMQKTLAEQINVAPHHHVSAMGNHFYQNSPGTLLAFDWANPLVHDKIRVYPEVTPKVTEFWQAGKWVDKVPPEELTPMWADWERDPDRHFYVGEIARTRSGEYVIPTRWVTFNGEEHAEVCKVNFNETVCLKN</sequence>
<evidence type="ECO:0000313" key="2">
    <source>
        <dbReference type="Proteomes" id="UP000736335"/>
    </source>
</evidence>
<comment type="caution">
    <text evidence="1">The sequence shown here is derived from an EMBL/GenBank/DDBJ whole genome shotgun (WGS) entry which is preliminary data.</text>
</comment>